<reference evidence="2" key="1">
    <citation type="submission" date="2022-11" db="UniProtKB">
        <authorList>
            <consortium name="WormBaseParasite"/>
        </authorList>
    </citation>
    <scope>IDENTIFICATION</scope>
</reference>
<name>A0AC34F1E8_9BILA</name>
<protein>
    <submittedName>
        <fullName evidence="2">Cation/H+ exchanger domain-containing protein</fullName>
    </submittedName>
</protein>
<evidence type="ECO:0000313" key="1">
    <source>
        <dbReference type="Proteomes" id="UP000887579"/>
    </source>
</evidence>
<accession>A0AC34F1E8</accession>
<organism evidence="1 2">
    <name type="scientific">Panagrolaimus sp. ES5</name>
    <dbReference type="NCBI Taxonomy" id="591445"/>
    <lineage>
        <taxon>Eukaryota</taxon>
        <taxon>Metazoa</taxon>
        <taxon>Ecdysozoa</taxon>
        <taxon>Nematoda</taxon>
        <taxon>Chromadorea</taxon>
        <taxon>Rhabditida</taxon>
        <taxon>Tylenchina</taxon>
        <taxon>Panagrolaimomorpha</taxon>
        <taxon>Panagrolaimoidea</taxon>
        <taxon>Panagrolaimidae</taxon>
        <taxon>Panagrolaimus</taxon>
    </lineage>
</organism>
<dbReference type="Proteomes" id="UP000887579">
    <property type="component" value="Unplaced"/>
</dbReference>
<dbReference type="WBParaSite" id="ES5_v2.g10810.t1">
    <property type="protein sequence ID" value="ES5_v2.g10810.t1"/>
    <property type="gene ID" value="ES5_v2.g10810"/>
</dbReference>
<evidence type="ECO:0000313" key="2">
    <source>
        <dbReference type="WBParaSite" id="ES5_v2.g10810.t1"/>
    </source>
</evidence>
<sequence>MFVLSFGGLRGAIAFGLVSSISDEIEAKSLFVTTTMVVIFFTVFIQGCSIKPILSCLNVKLEDEPDDILKEHTFDYYFGHTMSGIESVAGQKGWNFLRQWYESLNSKILKPLLTKNYKKQSHDASQIIRAYQKITLQEAMNIFQSGQRPMSSMSNISGQQPYPSYSSNPAVYQLFNGLLNQKLKEEHSSDSSDGDSYLSDNSIGITLASSGYHRYY</sequence>
<proteinExistence type="predicted"/>